<organism evidence="2">
    <name type="scientific">Petromyces alliaceus</name>
    <name type="common">Aspergillus alliaceus</name>
    <dbReference type="NCBI Taxonomy" id="209559"/>
    <lineage>
        <taxon>Eukaryota</taxon>
        <taxon>Fungi</taxon>
        <taxon>Dikarya</taxon>
        <taxon>Ascomycota</taxon>
        <taxon>Pezizomycotina</taxon>
        <taxon>Eurotiomycetes</taxon>
        <taxon>Eurotiomycetidae</taxon>
        <taxon>Eurotiales</taxon>
        <taxon>Aspergillaceae</taxon>
        <taxon>Aspergillus</taxon>
        <taxon>Aspergillus subgen. Circumdati</taxon>
    </lineage>
</organism>
<evidence type="ECO:0000313" key="2">
    <source>
        <dbReference type="EMBL" id="KAE8390577.1"/>
    </source>
</evidence>
<dbReference type="GO" id="GO:0016787">
    <property type="term" value="F:hydrolase activity"/>
    <property type="evidence" value="ECO:0007669"/>
    <property type="project" value="UniProtKB-KW"/>
</dbReference>
<dbReference type="Pfam" id="PF12697">
    <property type="entry name" value="Abhydrolase_6"/>
    <property type="match status" value="1"/>
</dbReference>
<proteinExistence type="predicted"/>
<dbReference type="Gene3D" id="3.40.50.1820">
    <property type="entry name" value="alpha/beta hydrolase"/>
    <property type="match status" value="1"/>
</dbReference>
<accession>A0A8H6EAP0</accession>
<evidence type="ECO:0000259" key="1">
    <source>
        <dbReference type="Pfam" id="PF12697"/>
    </source>
</evidence>
<name>A0A5N7C9S0_PETAA</name>
<reference evidence="3 4" key="1">
    <citation type="submission" date="2019-04" db="EMBL/GenBank/DDBJ databases">
        <title>Aspergillus burnettii sp. nov., novel species from soil in southeast Queensland.</title>
        <authorList>
            <person name="Gilchrist C.L.M."/>
            <person name="Pitt J.I."/>
            <person name="Lange L."/>
            <person name="Lacey H.J."/>
            <person name="Vuong D."/>
            <person name="Midgley D.J."/>
            <person name="Greenfield P."/>
            <person name="Bradbury M."/>
            <person name="Lacey E."/>
            <person name="Busk P.K."/>
            <person name="Pilgaard B."/>
            <person name="Chooi Y.H."/>
            <person name="Piggott A.M."/>
        </authorList>
    </citation>
    <scope>NUCLEOTIDE SEQUENCE [LARGE SCALE GENOMIC DNA]</scope>
    <source>
        <strain evidence="3 4">FRR 5400</strain>
    </source>
</reference>
<dbReference type="AlphaFoldDB" id="A0A5N7C9S0"/>
<dbReference type="OrthoDB" id="294702at2759"/>
<reference evidence="2" key="2">
    <citation type="submission" date="2019-04" db="EMBL/GenBank/DDBJ databases">
        <title>Friends and foes A comparative genomics studyof 23 Aspergillus species from section Flavi.</title>
        <authorList>
            <consortium name="DOE Joint Genome Institute"/>
            <person name="Kjaerbolling I."/>
            <person name="Vesth T."/>
            <person name="Frisvad J.C."/>
            <person name="Nybo J.L."/>
            <person name="Theobald S."/>
            <person name="Kildgaard S."/>
            <person name="Isbrandt T."/>
            <person name="Kuo A."/>
            <person name="Sato A."/>
            <person name="Lyhne E.K."/>
            <person name="Kogle M.E."/>
            <person name="Wiebenga A."/>
            <person name="Kun R.S."/>
            <person name="Lubbers R.J."/>
            <person name="Makela M.R."/>
            <person name="Barry K."/>
            <person name="Chovatia M."/>
            <person name="Clum A."/>
            <person name="Daum C."/>
            <person name="Haridas S."/>
            <person name="He G."/>
            <person name="LaButti K."/>
            <person name="Lipzen A."/>
            <person name="Mondo S."/>
            <person name="Riley R."/>
            <person name="Salamov A."/>
            <person name="Simmons B.A."/>
            <person name="Magnuson J.K."/>
            <person name="Henrissat B."/>
            <person name="Mortensen U.H."/>
            <person name="Larsen T.O."/>
            <person name="Devries R.P."/>
            <person name="Grigoriev I.V."/>
            <person name="Machida M."/>
            <person name="Baker S.E."/>
            <person name="Andersen M.R."/>
        </authorList>
    </citation>
    <scope>NUCLEOTIDE SEQUENCE [LARGE SCALE GENOMIC DNA]</scope>
    <source>
        <strain evidence="2">IBT 14317</strain>
    </source>
</reference>
<gene>
    <name evidence="2" type="ORF">BDV23DRAFT_154843</name>
    <name evidence="3" type="ORF">ETB97_002297</name>
</gene>
<dbReference type="Proteomes" id="UP000326877">
    <property type="component" value="Unassembled WGS sequence"/>
</dbReference>
<keyword evidence="2" id="KW-0378">Hydrolase</keyword>
<evidence type="ECO:0000313" key="3">
    <source>
        <dbReference type="EMBL" id="KAF5865784.1"/>
    </source>
</evidence>
<dbReference type="InterPro" id="IPR050266">
    <property type="entry name" value="AB_hydrolase_sf"/>
</dbReference>
<protein>
    <submittedName>
        <fullName evidence="2">Alpha/beta hydrolase fold-1</fullName>
    </submittedName>
</protein>
<dbReference type="GO" id="GO:0016020">
    <property type="term" value="C:membrane"/>
    <property type="evidence" value="ECO:0007669"/>
    <property type="project" value="TreeGrafter"/>
</dbReference>
<evidence type="ECO:0000313" key="4">
    <source>
        <dbReference type="Proteomes" id="UP000541154"/>
    </source>
</evidence>
<dbReference type="SUPFAM" id="SSF53474">
    <property type="entry name" value="alpha/beta-Hydrolases"/>
    <property type="match status" value="1"/>
</dbReference>
<dbReference type="EMBL" id="ML735253">
    <property type="protein sequence ID" value="KAE8390577.1"/>
    <property type="molecule type" value="Genomic_DNA"/>
</dbReference>
<keyword evidence="4" id="KW-1185">Reference proteome</keyword>
<dbReference type="InterPro" id="IPR000073">
    <property type="entry name" value="AB_hydrolase_1"/>
</dbReference>
<accession>A0A5N7C9S0</accession>
<dbReference type="InterPro" id="IPR029058">
    <property type="entry name" value="AB_hydrolase_fold"/>
</dbReference>
<dbReference type="PANTHER" id="PTHR43798">
    <property type="entry name" value="MONOACYLGLYCEROL LIPASE"/>
    <property type="match status" value="1"/>
</dbReference>
<dbReference type="EMBL" id="SPNV01000015">
    <property type="protein sequence ID" value="KAF5865784.1"/>
    <property type="molecule type" value="Genomic_DNA"/>
</dbReference>
<feature type="domain" description="AB hydrolase-1" evidence="1">
    <location>
        <begin position="33"/>
        <end position="295"/>
    </location>
</feature>
<sequence length="313" mass="34365">MTSNPHGSMFSIGTHNLFLSTSGVARALGEPLVIFITGSGDVASSYVAVERLVATFAPVVLYDRSGLGRSQESPNKPTATAAATELNKLLHSAGLAPPYLLAAHSYGGLVAREYLHLYSDDVAGMVLADASTERHSELINDPDLNIDAVLGDLKFSQVTRLRDNARLSRDEWRARAADITRGIPTSQAESAAVAEVCKTLGSKEQYQRQALGARPLSVIRCRGSQDYQRIYAKGVEAGNGTEAQRTAFRRLLDRWDHFDQQAQEEQLQLSSNSRLTYLPDCGHHVHLLQPEVVADEIRWVRNQILDKTSAQRL</sequence>
<dbReference type="PANTHER" id="PTHR43798:SF33">
    <property type="entry name" value="HYDROLASE, PUTATIVE (AFU_ORTHOLOGUE AFUA_2G14860)-RELATED"/>
    <property type="match status" value="1"/>
</dbReference>
<dbReference type="Proteomes" id="UP000541154">
    <property type="component" value="Unassembled WGS sequence"/>
</dbReference>